<dbReference type="Pfam" id="PF07748">
    <property type="entry name" value="Glyco_hydro_38C"/>
    <property type="match status" value="1"/>
</dbReference>
<evidence type="ECO:0000256" key="5">
    <source>
        <dbReference type="SAM" id="MobiDB-lite"/>
    </source>
</evidence>
<dbReference type="Gene3D" id="2.70.98.30">
    <property type="entry name" value="Golgi alpha-mannosidase II, domain 4"/>
    <property type="match status" value="1"/>
</dbReference>
<reference evidence="7 8" key="1">
    <citation type="submission" date="2019-09" db="EMBL/GenBank/DDBJ databases">
        <title>Screening of Novel Bioactive Compounds from Soil-Associated.</title>
        <authorList>
            <person name="Gong X."/>
        </authorList>
    </citation>
    <scope>NUCLEOTIDE SEQUENCE [LARGE SCALE GENOMIC DNA]</scope>
    <source>
        <strain evidence="7 8">Gxj-6</strain>
    </source>
</reference>
<dbReference type="RefSeq" id="WP_150934268.1">
    <property type="nucleotide sequence ID" value="NZ_VYTZ01000005.1"/>
</dbReference>
<dbReference type="GO" id="GO:0030246">
    <property type="term" value="F:carbohydrate binding"/>
    <property type="evidence" value="ECO:0007669"/>
    <property type="project" value="InterPro"/>
</dbReference>
<gene>
    <name evidence="7" type="ORF">F5972_15970</name>
</gene>
<dbReference type="Gene3D" id="2.60.40.10">
    <property type="entry name" value="Immunoglobulins"/>
    <property type="match status" value="1"/>
</dbReference>
<dbReference type="InterPro" id="IPR000602">
    <property type="entry name" value="Glyco_hydro_38_N"/>
</dbReference>
<dbReference type="InterPro" id="IPR027291">
    <property type="entry name" value="Glyco_hydro_38_N_sf"/>
</dbReference>
<protein>
    <submittedName>
        <fullName evidence="7">Alpha-mannosidase</fullName>
    </submittedName>
</protein>
<feature type="domain" description="Glycoside hydrolase family 38 central" evidence="6">
    <location>
        <begin position="424"/>
        <end position="495"/>
    </location>
</feature>
<name>A0A5J5K5K2_9ACTN</name>
<dbReference type="GO" id="GO:0009313">
    <property type="term" value="P:oligosaccharide catabolic process"/>
    <property type="evidence" value="ECO:0007669"/>
    <property type="project" value="TreeGrafter"/>
</dbReference>
<evidence type="ECO:0000256" key="4">
    <source>
        <dbReference type="ARBA" id="ARBA00023295"/>
    </source>
</evidence>
<accession>A0A5J5K5K2</accession>
<evidence type="ECO:0000256" key="2">
    <source>
        <dbReference type="ARBA" id="ARBA00022723"/>
    </source>
</evidence>
<evidence type="ECO:0000313" key="7">
    <source>
        <dbReference type="EMBL" id="KAA9378360.1"/>
    </source>
</evidence>
<evidence type="ECO:0000259" key="6">
    <source>
        <dbReference type="SMART" id="SM00872"/>
    </source>
</evidence>
<dbReference type="InterPro" id="IPR011330">
    <property type="entry name" value="Glyco_hydro/deAcase_b/a-brl"/>
</dbReference>
<dbReference type="InterPro" id="IPR013783">
    <property type="entry name" value="Ig-like_fold"/>
</dbReference>
<dbReference type="Gene3D" id="1.20.1270.50">
    <property type="entry name" value="Glycoside hydrolase family 38, central domain"/>
    <property type="match status" value="1"/>
</dbReference>
<dbReference type="SMART" id="SM00872">
    <property type="entry name" value="Alpha-mann_mid"/>
    <property type="match status" value="1"/>
</dbReference>
<keyword evidence="2" id="KW-0479">Metal-binding</keyword>
<sequence>MRVTAVESTELFVRGPRQIVRVILAEVPYGSPLVVEADGPGVRGRRTAGPDDGTNPGPRTVVVEVPVEPVEPAGTAESGGRPAPGARVPLVVRARAGGERCAADGELVVAEPGWTVWMIPHFHYDPVWWNTQAAYTANWDRAGGLAQAHRQEFQHAGFDLVRLHLDTARREPEYRFVLAEVDYLKPYWNAHPEDRAYLRRLLAEGRLEIVGGTYNEPNTNLTGPEATIRNLVHGIGFQRDVLGGDPATAWQLDAFGHDPQFPGLAAEAGLTSSSWARGPYHQWGPMLLGGGWGDPSVMQFPSEFEWLSPSGRGVPTHYMPAHYSAGWWMDSAPTLEEAEAAVYELFLLLKKVAATRNVLLPVGTDYTPPNKWVTEIHRDWNRRYVSPRFVCGLPRDFFAAVRAEGVRLTPQTRDMNPVYTGKDVSYADTKQAQRHAETRLADAEKFAAVATAVLGAPYPHAALDKAWRQIAYGAHHDAITGSESDQVYLDLMTGWREAYGLGGRVLGASLRRLGEGLTGVAVWNPSSWPRTDLVRVRLTLPEPGAYGVALDPPAPGLLLEHPERHPDGSLAAVDAVFVARDVPALGYRTFRLAPTGDRVPIGWAVREGNRIANATHTVEVDPERGGTVSSLVVEGRELLQEGRVGNELLVYGEHPAHPRFGEGPWHLLPNGEVTGSAGAHAEVAVADCPAGRRITVSGKVGPVAFTQEITLWDGLPRVDLTTHVDDFHGSDVLLRLRWPVRVPGALPVAEVAGAVVGRGFALIDVDSAEHPWTLDNPAHNWFALSSTARVVLRTPAGRIAGARAVGVAEIIAPPEAQAEGLRDLAVALVRQGVTSTCSTGPGPRYGNLAVDSNLPDVRIAVGTPEENPFVAALLDDDEASELRARLGAEGRARLWVPAAEPLEKVWVPSADLTGARDLPVLVVCGEGAVEELVADLADAVVEVVTGVQSDSAVTDDAVRDHATSDSAALDQAAFGDAARDQAAFDDAVLDHAAFDDYTVGLVNRGSPGFAVDPSGALHVSLMRSCTGWLSGVWIDPPRRTAPDGSNFQLQHWTHMFECCLVAAPGDWRDAGLVRIGHDVNHPLIATVGADGPAGESRSFLETGPGLVLTALKAAGNPIAEGRTPGPVTALTARVYEAGGGTTPLSITTTLPLGTWRRAGLLENVTGAAPGTLGGMEIVTLVAPLLPGRATSGEAAAAGGFRTGGTQAGENRTGGNEAGGTAGGSERGGAEAGGVPEAEPHQPVYTRYWLNDTGPAPIGDLPVAVHLSEPDLDVAGPVGLTLTIASCLTEDRAEGVVTLTAPGGWTVTPAVRPYVLPPGGHATVPVRLTPPPGAEPGLYLLTAGTKFGGQAYEDVTRLHLFRPGEGGRRSPGLEVTVEGLGHPPGLRLRPGGGAEVVVRLHSGARSPMPAQAQLVSPWQTFEMFPEWNGGTVVPPGDEAWVRFPVRVPPDTRPGRWWALVKIACAGWVHYTDTIEIEVEP</sequence>
<dbReference type="GO" id="GO:0004559">
    <property type="term" value="F:alpha-mannosidase activity"/>
    <property type="evidence" value="ECO:0007669"/>
    <property type="project" value="InterPro"/>
</dbReference>
<dbReference type="InterPro" id="IPR011682">
    <property type="entry name" value="Glyco_hydro_38_C"/>
</dbReference>
<feature type="region of interest" description="Disordered" evidence="5">
    <location>
        <begin position="38"/>
        <end position="59"/>
    </location>
</feature>
<keyword evidence="4" id="KW-0326">Glycosidase</keyword>
<dbReference type="Gene3D" id="3.20.110.10">
    <property type="entry name" value="Glycoside hydrolase 38, N terminal domain"/>
    <property type="match status" value="1"/>
</dbReference>
<keyword evidence="8" id="KW-1185">Reference proteome</keyword>
<dbReference type="SUPFAM" id="SSF88713">
    <property type="entry name" value="Glycoside hydrolase/deacetylase"/>
    <property type="match status" value="1"/>
</dbReference>
<keyword evidence="3" id="KW-0378">Hydrolase</keyword>
<dbReference type="Proteomes" id="UP000327011">
    <property type="component" value="Unassembled WGS sequence"/>
</dbReference>
<dbReference type="GO" id="GO:0046872">
    <property type="term" value="F:metal ion binding"/>
    <property type="evidence" value="ECO:0007669"/>
    <property type="project" value="UniProtKB-KW"/>
</dbReference>
<dbReference type="EMBL" id="VYTZ01000005">
    <property type="protein sequence ID" value="KAA9378360.1"/>
    <property type="molecule type" value="Genomic_DNA"/>
</dbReference>
<comment type="similarity">
    <text evidence="1">Belongs to the glycosyl hydrolase 38 family.</text>
</comment>
<dbReference type="SUPFAM" id="SSF88688">
    <property type="entry name" value="Families 57/38 glycoside transferase middle domain"/>
    <property type="match status" value="1"/>
</dbReference>
<feature type="compositionally biased region" description="Gly residues" evidence="5">
    <location>
        <begin position="1215"/>
        <end position="1231"/>
    </location>
</feature>
<dbReference type="PANTHER" id="PTHR46017">
    <property type="entry name" value="ALPHA-MANNOSIDASE 2C1"/>
    <property type="match status" value="1"/>
</dbReference>
<dbReference type="GO" id="GO:0006013">
    <property type="term" value="P:mannose metabolic process"/>
    <property type="evidence" value="ECO:0007669"/>
    <property type="project" value="InterPro"/>
</dbReference>
<feature type="region of interest" description="Disordered" evidence="5">
    <location>
        <begin position="1195"/>
        <end position="1238"/>
    </location>
</feature>
<organism evidence="7 8">
    <name type="scientific">Microbispora cellulosiformans</name>
    <dbReference type="NCBI Taxonomy" id="2614688"/>
    <lineage>
        <taxon>Bacteria</taxon>
        <taxon>Bacillati</taxon>
        <taxon>Actinomycetota</taxon>
        <taxon>Actinomycetes</taxon>
        <taxon>Streptosporangiales</taxon>
        <taxon>Streptosporangiaceae</taxon>
        <taxon>Microbispora</taxon>
    </lineage>
</organism>
<comment type="caution">
    <text evidence="7">The sequence shown here is derived from an EMBL/GenBank/DDBJ whole genome shotgun (WGS) entry which is preliminary data.</text>
</comment>
<dbReference type="Pfam" id="PF09261">
    <property type="entry name" value="Alpha-mann_mid"/>
    <property type="match status" value="1"/>
</dbReference>
<dbReference type="Pfam" id="PF01074">
    <property type="entry name" value="Glyco_hydro_38N"/>
    <property type="match status" value="1"/>
</dbReference>
<dbReference type="PANTHER" id="PTHR46017:SF1">
    <property type="entry name" value="ALPHA-MANNOSIDASE 2C1"/>
    <property type="match status" value="1"/>
</dbReference>
<proteinExistence type="inferred from homology"/>
<dbReference type="InterPro" id="IPR028995">
    <property type="entry name" value="Glyco_hydro_57/38_cen_sf"/>
</dbReference>
<dbReference type="CDD" id="cd10786">
    <property type="entry name" value="GH38N_AMII_like"/>
    <property type="match status" value="1"/>
</dbReference>
<evidence type="ECO:0000256" key="3">
    <source>
        <dbReference type="ARBA" id="ARBA00022801"/>
    </source>
</evidence>
<evidence type="ECO:0000313" key="8">
    <source>
        <dbReference type="Proteomes" id="UP000327011"/>
    </source>
</evidence>
<dbReference type="InterPro" id="IPR018905">
    <property type="entry name" value="A-galactase_NEW3"/>
</dbReference>
<dbReference type="InterPro" id="IPR011013">
    <property type="entry name" value="Gal_mutarotase_sf_dom"/>
</dbReference>
<dbReference type="Pfam" id="PF10633">
    <property type="entry name" value="NPCBM_assoc"/>
    <property type="match status" value="1"/>
</dbReference>
<evidence type="ECO:0000256" key="1">
    <source>
        <dbReference type="ARBA" id="ARBA00009792"/>
    </source>
</evidence>
<dbReference type="InterPro" id="IPR015341">
    <property type="entry name" value="Glyco_hydro_38_cen"/>
</dbReference>
<dbReference type="SUPFAM" id="SSF74650">
    <property type="entry name" value="Galactose mutarotase-like"/>
    <property type="match status" value="2"/>
</dbReference>
<dbReference type="InterPro" id="IPR037094">
    <property type="entry name" value="Glyco_hydro_38_cen_sf"/>
</dbReference>